<feature type="domain" description="Glycine transporter" evidence="9">
    <location>
        <begin position="9"/>
        <end position="82"/>
    </location>
</feature>
<dbReference type="EMBL" id="CP099547">
    <property type="protein sequence ID" value="USR79489.1"/>
    <property type="molecule type" value="Genomic_DNA"/>
</dbReference>
<evidence type="ECO:0000259" key="9">
    <source>
        <dbReference type="Pfam" id="PF03458"/>
    </source>
</evidence>
<feature type="transmembrane region" description="Helical" evidence="8">
    <location>
        <begin position="33"/>
        <end position="54"/>
    </location>
</feature>
<feature type="transmembrane region" description="Helical" evidence="8">
    <location>
        <begin position="119"/>
        <end position="139"/>
    </location>
</feature>
<sequence length="277" mass="30244">MDPETLFRFVDVIGVIANALIGSALARILGYDLIGFLVLGTGTALGGGITRDVMLGVGFPVALTDPWYLGGAFAASILSYLFPFEGKWSRRMLSLADVLALGCWSATGASKGLSAGLDWVPSIFLGVITATMGGVLRDVMVNRIPAIFGGSPLYATFSVLAATQMVIFQYNGMYQIGMGSAILMCAVFGMMARRFNWQLPRTAYDLRRYSERLRRLRIRPRHMLDDSIAQQTSTEPTIATEASTKGVAQAGREFRHKLRHKNPDEPGTIPRNLRDES</sequence>
<accession>A0ABY5AH31</accession>
<comment type="subcellular location">
    <subcellularLocation>
        <location evidence="1">Cell membrane</location>
        <topology evidence="1">Multi-pass membrane protein</topology>
    </subcellularLocation>
</comment>
<dbReference type="RefSeq" id="WP_252673358.1">
    <property type="nucleotide sequence ID" value="NZ_CP099547.1"/>
</dbReference>
<evidence type="ECO:0000256" key="1">
    <source>
        <dbReference type="ARBA" id="ARBA00004651"/>
    </source>
</evidence>
<protein>
    <submittedName>
        <fullName evidence="10">TRIC cation channel family protein</fullName>
    </submittedName>
</protein>
<feature type="region of interest" description="Disordered" evidence="7">
    <location>
        <begin position="230"/>
        <end position="277"/>
    </location>
</feature>
<keyword evidence="5 8" id="KW-1133">Transmembrane helix</keyword>
<evidence type="ECO:0000256" key="8">
    <source>
        <dbReference type="SAM" id="Phobius"/>
    </source>
</evidence>
<evidence type="ECO:0000313" key="10">
    <source>
        <dbReference type="EMBL" id="USR79489.1"/>
    </source>
</evidence>
<keyword evidence="11" id="KW-1185">Reference proteome</keyword>
<feature type="transmembrane region" description="Helical" evidence="8">
    <location>
        <begin position="66"/>
        <end position="83"/>
    </location>
</feature>
<keyword evidence="4 8" id="KW-0812">Transmembrane</keyword>
<dbReference type="InterPro" id="IPR005115">
    <property type="entry name" value="Gly_transporter"/>
</dbReference>
<feature type="transmembrane region" description="Helical" evidence="8">
    <location>
        <begin position="173"/>
        <end position="192"/>
    </location>
</feature>
<evidence type="ECO:0000256" key="6">
    <source>
        <dbReference type="ARBA" id="ARBA00023136"/>
    </source>
</evidence>
<keyword evidence="6 8" id="KW-0472">Membrane</keyword>
<feature type="domain" description="Glycine transporter" evidence="9">
    <location>
        <begin position="95"/>
        <end position="169"/>
    </location>
</feature>
<reference evidence="10" key="1">
    <citation type="submission" date="2022-06" db="EMBL/GenBank/DDBJ databases">
        <title>Complete Genome Sequence of Arcanobacterium pinnipediorum strain DSM 28752 isolated from a harbour seal.</title>
        <authorList>
            <person name="Borowiak M."/>
            <person name="Kreitlow A."/>
            <person name="Alssahen M."/>
            <person name="Malorny B."/>
            <person name="Laemmler C."/>
            <person name="Prenger-Berninghoff E."/>
            <person name="Siebert U."/>
            <person name="Ploetz M."/>
            <person name="Abdulmawjood A."/>
        </authorList>
    </citation>
    <scope>NUCLEOTIDE SEQUENCE</scope>
    <source>
        <strain evidence="10">DSM 28752</strain>
    </source>
</reference>
<organism evidence="10 11">
    <name type="scientific">Arcanobacterium pinnipediorum</name>
    <dbReference type="NCBI Taxonomy" id="1503041"/>
    <lineage>
        <taxon>Bacteria</taxon>
        <taxon>Bacillati</taxon>
        <taxon>Actinomycetota</taxon>
        <taxon>Actinomycetes</taxon>
        <taxon>Actinomycetales</taxon>
        <taxon>Actinomycetaceae</taxon>
        <taxon>Arcanobacterium</taxon>
    </lineage>
</organism>
<dbReference type="Proteomes" id="UP001056109">
    <property type="component" value="Chromosome"/>
</dbReference>
<feature type="compositionally biased region" description="Polar residues" evidence="7">
    <location>
        <begin position="230"/>
        <end position="243"/>
    </location>
</feature>
<evidence type="ECO:0000256" key="3">
    <source>
        <dbReference type="ARBA" id="ARBA00022475"/>
    </source>
</evidence>
<dbReference type="Pfam" id="PF03458">
    <property type="entry name" value="Gly_transporter"/>
    <property type="match status" value="2"/>
</dbReference>
<dbReference type="PANTHER" id="PTHR30506:SF3">
    <property type="entry name" value="UPF0126 INNER MEMBRANE PROTEIN YADS-RELATED"/>
    <property type="match status" value="1"/>
</dbReference>
<feature type="transmembrane region" description="Helical" evidence="8">
    <location>
        <begin position="6"/>
        <end position="26"/>
    </location>
</feature>
<evidence type="ECO:0000256" key="5">
    <source>
        <dbReference type="ARBA" id="ARBA00022989"/>
    </source>
</evidence>
<evidence type="ECO:0000256" key="4">
    <source>
        <dbReference type="ARBA" id="ARBA00022692"/>
    </source>
</evidence>
<name>A0ABY5AH31_9ACTO</name>
<feature type="transmembrane region" description="Helical" evidence="8">
    <location>
        <begin position="146"/>
        <end position="167"/>
    </location>
</feature>
<proteinExistence type="inferred from homology"/>
<evidence type="ECO:0000313" key="11">
    <source>
        <dbReference type="Proteomes" id="UP001056109"/>
    </source>
</evidence>
<evidence type="ECO:0000256" key="7">
    <source>
        <dbReference type="SAM" id="MobiDB-lite"/>
    </source>
</evidence>
<gene>
    <name evidence="10" type="ORF">NG665_00380</name>
</gene>
<comment type="similarity">
    <text evidence="2">Belongs to the UPF0126 family.</text>
</comment>
<dbReference type="PANTHER" id="PTHR30506">
    <property type="entry name" value="INNER MEMBRANE PROTEIN"/>
    <property type="match status" value="1"/>
</dbReference>
<keyword evidence="3" id="KW-1003">Cell membrane</keyword>
<evidence type="ECO:0000256" key="2">
    <source>
        <dbReference type="ARBA" id="ARBA00008193"/>
    </source>
</evidence>